<geneLocation type="plasmid" evidence="1 2">
    <name>pVEIS01</name>
</geneLocation>
<organism evidence="1 2">
    <name type="scientific">Verminephrobacter eiseniae (strain EF01-2)</name>
    <dbReference type="NCBI Taxonomy" id="391735"/>
    <lineage>
        <taxon>Bacteria</taxon>
        <taxon>Pseudomonadati</taxon>
        <taxon>Pseudomonadota</taxon>
        <taxon>Betaproteobacteria</taxon>
        <taxon>Burkholderiales</taxon>
        <taxon>Comamonadaceae</taxon>
        <taxon>Verminephrobacter</taxon>
    </lineage>
</organism>
<dbReference type="Proteomes" id="UP000000374">
    <property type="component" value="Plasmid pVEIS01"/>
</dbReference>
<evidence type="ECO:0000313" key="2">
    <source>
        <dbReference type="Proteomes" id="UP000000374"/>
    </source>
</evidence>
<evidence type="ECO:0000313" key="1">
    <source>
        <dbReference type="EMBL" id="ABM60727.1"/>
    </source>
</evidence>
<gene>
    <name evidence="1" type="ordered locus">Veis_5041</name>
</gene>
<dbReference type="AlphaFoldDB" id="A1WSX0"/>
<protein>
    <submittedName>
        <fullName evidence="1">Uncharacterized protein</fullName>
    </submittedName>
</protein>
<name>A1WSX0_VEREI</name>
<proteinExistence type="predicted"/>
<sequence length="88" mass="9552">MQLGEGNDAGIELKARDSINGRTQTFTVSTAGVDSVERGDGYADLEASPETLEAYQAFEAARGVPLHDMLARLQRLLKGAEAWHKHNP</sequence>
<reference evidence="1 2" key="1">
    <citation type="submission" date="2006-12" db="EMBL/GenBank/DDBJ databases">
        <title>Complete sequence of plasmid pVEIS01 of Verminephrobacter eiseniae EF01-2.</title>
        <authorList>
            <consortium name="US DOE Joint Genome Institute"/>
            <person name="Copeland A."/>
            <person name="Lucas S."/>
            <person name="Lapidus A."/>
            <person name="Barry K."/>
            <person name="Detter J.C."/>
            <person name="Glavina del Rio T."/>
            <person name="Dalin E."/>
            <person name="Tice H."/>
            <person name="Pitluck S."/>
            <person name="Chertkov O."/>
            <person name="Brettin T."/>
            <person name="Bruce D."/>
            <person name="Han C."/>
            <person name="Tapia R."/>
            <person name="Gilna P."/>
            <person name="Schmutz J."/>
            <person name="Larimer F."/>
            <person name="Land M."/>
            <person name="Hauser L."/>
            <person name="Kyrpides N."/>
            <person name="Kim E."/>
            <person name="Stahl D."/>
            <person name="Richardson P."/>
        </authorList>
    </citation>
    <scope>NUCLEOTIDE SEQUENCE [LARGE SCALE GENOMIC DNA]</scope>
    <source>
        <strain evidence="2">EF01-2</strain>
        <plasmid evidence="2">Plasmid pVEIS01</plasmid>
    </source>
</reference>
<accession>A1WSX0</accession>
<dbReference type="GeneID" id="76463295"/>
<dbReference type="KEGG" id="vei:Veis_5041"/>
<dbReference type="RefSeq" id="WP_011799424.1">
    <property type="nucleotide sequence ID" value="NC_008771.1"/>
</dbReference>
<keyword evidence="1" id="KW-0614">Plasmid</keyword>
<dbReference type="EMBL" id="CP000543">
    <property type="protein sequence ID" value="ABM60727.1"/>
    <property type="molecule type" value="Genomic_DNA"/>
</dbReference>
<keyword evidence="2" id="KW-1185">Reference proteome</keyword>
<dbReference type="OrthoDB" id="9960595at2"/>
<dbReference type="HOGENOM" id="CLU_2468175_0_0_4"/>